<evidence type="ECO:0000313" key="2">
    <source>
        <dbReference type="EMBL" id="KAF0388125.1"/>
    </source>
</evidence>
<dbReference type="EMBL" id="WTPW01002284">
    <property type="protein sequence ID" value="KAF0388125.1"/>
    <property type="molecule type" value="Genomic_DNA"/>
</dbReference>
<dbReference type="OrthoDB" id="2352140at2759"/>
<keyword evidence="1" id="KW-0472">Membrane</keyword>
<keyword evidence="1" id="KW-1133">Transmembrane helix</keyword>
<gene>
    <name evidence="2" type="ORF">F8M41_011127</name>
</gene>
<keyword evidence="3" id="KW-1185">Reference proteome</keyword>
<accession>A0A8H3X1G0</accession>
<keyword evidence="1" id="KW-0812">Transmembrane</keyword>
<dbReference type="AlphaFoldDB" id="A0A8H3X1G0"/>
<sequence>MGYKRNWTLMCLLVIFSFFTTIYLLNLFIGLLSMAIENTNNDESFLKLKGEILEASIDELQKFINKVQTGTYEKASNPKLSSPIFKIAKMNEETVNIKIKKKLIIKLIMLTKNC</sequence>
<evidence type="ECO:0000313" key="3">
    <source>
        <dbReference type="Proteomes" id="UP000439903"/>
    </source>
</evidence>
<feature type="transmembrane region" description="Helical" evidence="1">
    <location>
        <begin position="12"/>
        <end position="36"/>
    </location>
</feature>
<dbReference type="Proteomes" id="UP000439903">
    <property type="component" value="Unassembled WGS sequence"/>
</dbReference>
<organism evidence="2 3">
    <name type="scientific">Gigaspora margarita</name>
    <dbReference type="NCBI Taxonomy" id="4874"/>
    <lineage>
        <taxon>Eukaryota</taxon>
        <taxon>Fungi</taxon>
        <taxon>Fungi incertae sedis</taxon>
        <taxon>Mucoromycota</taxon>
        <taxon>Glomeromycotina</taxon>
        <taxon>Glomeromycetes</taxon>
        <taxon>Diversisporales</taxon>
        <taxon>Gigasporaceae</taxon>
        <taxon>Gigaspora</taxon>
    </lineage>
</organism>
<comment type="caution">
    <text evidence="2">The sequence shown here is derived from an EMBL/GenBank/DDBJ whole genome shotgun (WGS) entry which is preliminary data.</text>
</comment>
<proteinExistence type="predicted"/>
<protein>
    <submittedName>
        <fullName evidence="2">Nudt9 protein</fullName>
    </submittedName>
</protein>
<evidence type="ECO:0000256" key="1">
    <source>
        <dbReference type="SAM" id="Phobius"/>
    </source>
</evidence>
<reference evidence="2 3" key="1">
    <citation type="journal article" date="2019" name="Environ. Microbiol.">
        <title>At the nexus of three kingdoms: the genome of the mycorrhizal fungus Gigaspora margarita provides insights into plant, endobacterial and fungal interactions.</title>
        <authorList>
            <person name="Venice F."/>
            <person name="Ghignone S."/>
            <person name="Salvioli di Fossalunga A."/>
            <person name="Amselem J."/>
            <person name="Novero M."/>
            <person name="Xianan X."/>
            <person name="Sedzielewska Toro K."/>
            <person name="Morin E."/>
            <person name="Lipzen A."/>
            <person name="Grigoriev I.V."/>
            <person name="Henrissat B."/>
            <person name="Martin F.M."/>
            <person name="Bonfante P."/>
        </authorList>
    </citation>
    <scope>NUCLEOTIDE SEQUENCE [LARGE SCALE GENOMIC DNA]</scope>
    <source>
        <strain evidence="2 3">BEG34</strain>
    </source>
</reference>
<name>A0A8H3X1G0_GIGMA</name>